<reference evidence="1 2" key="1">
    <citation type="journal article" date="2023" name="Plants (Basel)">
        <title>Bridging the Gap: Combining Genomics and Transcriptomics Approaches to Understand Stylosanthes scabra, an Orphan Legume from the Brazilian Caatinga.</title>
        <authorList>
            <person name="Ferreira-Neto J.R.C."/>
            <person name="da Silva M.D."/>
            <person name="Binneck E."/>
            <person name="de Melo N.F."/>
            <person name="da Silva R.H."/>
            <person name="de Melo A.L.T.M."/>
            <person name="Pandolfi V."/>
            <person name="Bustamante F.O."/>
            <person name="Brasileiro-Vidal A.C."/>
            <person name="Benko-Iseppon A.M."/>
        </authorList>
    </citation>
    <scope>NUCLEOTIDE SEQUENCE [LARGE SCALE GENOMIC DNA]</scope>
    <source>
        <tissue evidence="1">Leaves</tissue>
    </source>
</reference>
<evidence type="ECO:0000313" key="2">
    <source>
        <dbReference type="Proteomes" id="UP001341840"/>
    </source>
</evidence>
<keyword evidence="2" id="KW-1185">Reference proteome</keyword>
<gene>
    <name evidence="1" type="ORF">PIB30_084861</name>
</gene>
<proteinExistence type="predicted"/>
<protein>
    <submittedName>
        <fullName evidence="1">Uncharacterized protein</fullName>
    </submittedName>
</protein>
<dbReference type="Proteomes" id="UP001341840">
    <property type="component" value="Unassembled WGS sequence"/>
</dbReference>
<sequence length="98" mass="11067">MKDLRPISIQGSIYKVMLKILMARLRPLMGNLMGLLEASIEEIGVRTTMERMDKRFGEDNINVNSYQRLPNQTVWYGKGIKTGRSNITISLCPYCGGA</sequence>
<dbReference type="EMBL" id="JASCZI010061807">
    <property type="protein sequence ID" value="MED6139551.1"/>
    <property type="molecule type" value="Genomic_DNA"/>
</dbReference>
<accession>A0ABU6SSX4</accession>
<organism evidence="1 2">
    <name type="scientific">Stylosanthes scabra</name>
    <dbReference type="NCBI Taxonomy" id="79078"/>
    <lineage>
        <taxon>Eukaryota</taxon>
        <taxon>Viridiplantae</taxon>
        <taxon>Streptophyta</taxon>
        <taxon>Embryophyta</taxon>
        <taxon>Tracheophyta</taxon>
        <taxon>Spermatophyta</taxon>
        <taxon>Magnoliopsida</taxon>
        <taxon>eudicotyledons</taxon>
        <taxon>Gunneridae</taxon>
        <taxon>Pentapetalae</taxon>
        <taxon>rosids</taxon>
        <taxon>fabids</taxon>
        <taxon>Fabales</taxon>
        <taxon>Fabaceae</taxon>
        <taxon>Papilionoideae</taxon>
        <taxon>50 kb inversion clade</taxon>
        <taxon>dalbergioids sensu lato</taxon>
        <taxon>Dalbergieae</taxon>
        <taxon>Pterocarpus clade</taxon>
        <taxon>Stylosanthes</taxon>
    </lineage>
</organism>
<comment type="caution">
    <text evidence="1">The sequence shown here is derived from an EMBL/GenBank/DDBJ whole genome shotgun (WGS) entry which is preliminary data.</text>
</comment>
<evidence type="ECO:0000313" key="1">
    <source>
        <dbReference type="EMBL" id="MED6139551.1"/>
    </source>
</evidence>
<name>A0ABU6SSX4_9FABA</name>